<keyword evidence="3" id="KW-0238">DNA-binding</keyword>
<dbReference type="RefSeq" id="WP_163358386.1">
    <property type="nucleotide sequence ID" value="NZ_JAAJRM010000001.1"/>
</dbReference>
<feature type="compositionally biased region" description="Polar residues" evidence="1">
    <location>
        <begin position="289"/>
        <end position="300"/>
    </location>
</feature>
<dbReference type="AlphaFoldDB" id="A0A6G4MIS0"/>
<dbReference type="EMBL" id="JAAJRM010000001">
    <property type="protein sequence ID" value="NGF41084.1"/>
    <property type="molecule type" value="Genomic_DNA"/>
</dbReference>
<accession>A0A6G4MIS0</accession>
<feature type="compositionally biased region" description="Polar residues" evidence="1">
    <location>
        <begin position="108"/>
        <end position="132"/>
    </location>
</feature>
<sequence length="352" mass="39106">MSIDAMRWAKKVKTGKSSSKAILTWLADMCGADLCAYPSVAALAEATEMDRKTVLAGLQHLQEIGLVVDTGERRGRTKQIPVYRLVGVEESIPDAEQARNWDRLNGTKKGTVQRNDPDNGTVNANSTINGTVNEDNNTKIGIVNSSNFNQRVPFFPLNSPKNGTRNLPRNHKDLNPTHSELVEPAIPDYPNQPGIRFGSQQPFGKFQMHQDWKPSIDFERQAVLWGMPLKAGINFEAELSSFIAYWQAEGKVFHQIQWEQKLARHLDRAKVQTKPQSRGTDNAAVRSEPTASRAVQQIQSAHAEWRRRNGLDGDGNGMAAMAGDGGNLLKPMDAEEWGRAYGPLDSSDRFDD</sequence>
<gene>
    <name evidence="3" type="ORF">G5635_01475</name>
</gene>
<organism evidence="3">
    <name type="scientific">Enterobacter hormaechei</name>
    <dbReference type="NCBI Taxonomy" id="158836"/>
    <lineage>
        <taxon>Bacteria</taxon>
        <taxon>Pseudomonadati</taxon>
        <taxon>Pseudomonadota</taxon>
        <taxon>Gammaproteobacteria</taxon>
        <taxon>Enterobacterales</taxon>
        <taxon>Enterobacteriaceae</taxon>
        <taxon>Enterobacter</taxon>
        <taxon>Enterobacter cloacae complex</taxon>
    </lineage>
</organism>
<dbReference type="InterPro" id="IPR040480">
    <property type="entry name" value="DnaT_DNA_bind"/>
</dbReference>
<protein>
    <submittedName>
        <fullName evidence="3">DNA-binding protein</fullName>
    </submittedName>
</protein>
<reference evidence="3" key="1">
    <citation type="submission" date="2020-02" db="EMBL/GenBank/DDBJ databases">
        <title>WGS of Carbapenem-Resistant Enterobacteriaceae.</title>
        <authorList>
            <person name="Tokajian S."/>
            <person name="El Chaar M."/>
            <person name="El Khoury M."/>
        </authorList>
    </citation>
    <scope>NUCLEOTIDE SEQUENCE</scope>
    <source>
        <strain evidence="3">EHM_71</strain>
    </source>
</reference>
<feature type="region of interest" description="Disordered" evidence="1">
    <location>
        <begin position="105"/>
        <end position="132"/>
    </location>
</feature>
<dbReference type="Pfam" id="PF17948">
    <property type="entry name" value="DnaT"/>
    <property type="match status" value="1"/>
</dbReference>
<name>A0A6G4MIS0_9ENTR</name>
<evidence type="ECO:0000256" key="1">
    <source>
        <dbReference type="SAM" id="MobiDB-lite"/>
    </source>
</evidence>
<dbReference type="Gene3D" id="1.10.8.1180">
    <property type="match status" value="1"/>
</dbReference>
<dbReference type="GO" id="GO:0003677">
    <property type="term" value="F:DNA binding"/>
    <property type="evidence" value="ECO:0007669"/>
    <property type="project" value="UniProtKB-KW"/>
</dbReference>
<feature type="domain" description="DnaT DNA-binding" evidence="2">
    <location>
        <begin position="206"/>
        <end position="270"/>
    </location>
</feature>
<comment type="caution">
    <text evidence="3">The sequence shown here is derived from an EMBL/GenBank/DDBJ whole genome shotgun (WGS) entry which is preliminary data.</text>
</comment>
<evidence type="ECO:0000313" key="3">
    <source>
        <dbReference type="EMBL" id="NGF41084.1"/>
    </source>
</evidence>
<evidence type="ECO:0000259" key="2">
    <source>
        <dbReference type="Pfam" id="PF17948"/>
    </source>
</evidence>
<feature type="region of interest" description="Disordered" evidence="1">
    <location>
        <begin position="269"/>
        <end position="331"/>
    </location>
</feature>
<proteinExistence type="predicted"/>